<dbReference type="AlphaFoldDB" id="A0AAV0WI30"/>
<keyword evidence="3" id="KW-1185">Reference proteome</keyword>
<evidence type="ECO:0000313" key="3">
    <source>
        <dbReference type="Proteomes" id="UP001160148"/>
    </source>
</evidence>
<dbReference type="EMBL" id="CARXXK010000002">
    <property type="protein sequence ID" value="CAI6355695.1"/>
    <property type="molecule type" value="Genomic_DNA"/>
</dbReference>
<dbReference type="Pfam" id="PF00078">
    <property type="entry name" value="RVT_1"/>
    <property type="match status" value="1"/>
</dbReference>
<dbReference type="InterPro" id="IPR043502">
    <property type="entry name" value="DNA/RNA_pol_sf"/>
</dbReference>
<reference evidence="2 3" key="1">
    <citation type="submission" date="2023-01" db="EMBL/GenBank/DDBJ databases">
        <authorList>
            <person name="Whitehead M."/>
        </authorList>
    </citation>
    <scope>NUCLEOTIDE SEQUENCE [LARGE SCALE GENOMIC DNA]</scope>
</reference>
<organism evidence="2 3">
    <name type="scientific">Macrosiphum euphorbiae</name>
    <name type="common">potato aphid</name>
    <dbReference type="NCBI Taxonomy" id="13131"/>
    <lineage>
        <taxon>Eukaryota</taxon>
        <taxon>Metazoa</taxon>
        <taxon>Ecdysozoa</taxon>
        <taxon>Arthropoda</taxon>
        <taxon>Hexapoda</taxon>
        <taxon>Insecta</taxon>
        <taxon>Pterygota</taxon>
        <taxon>Neoptera</taxon>
        <taxon>Paraneoptera</taxon>
        <taxon>Hemiptera</taxon>
        <taxon>Sternorrhyncha</taxon>
        <taxon>Aphidomorpha</taxon>
        <taxon>Aphidoidea</taxon>
        <taxon>Aphididae</taxon>
        <taxon>Macrosiphini</taxon>
        <taxon>Macrosiphum</taxon>
    </lineage>
</organism>
<sequence length="133" mass="14951">MRTLGCDQKLIALAIDYLRDWTATYGIGSKSLTIRLTRGCLQGSKFGPRLWNICMDPLLKREMPDNVTVVAYADDIAILTAGNTRNEVIRKTERELQIASTWPYERGLTFSREKSVMVPLKGGVKKAEWVSTA</sequence>
<dbReference type="GO" id="GO:0071897">
    <property type="term" value="P:DNA biosynthetic process"/>
    <property type="evidence" value="ECO:0007669"/>
    <property type="project" value="UniProtKB-ARBA"/>
</dbReference>
<dbReference type="Proteomes" id="UP001160148">
    <property type="component" value="Unassembled WGS sequence"/>
</dbReference>
<feature type="domain" description="Reverse transcriptase" evidence="1">
    <location>
        <begin position="1"/>
        <end position="133"/>
    </location>
</feature>
<comment type="caution">
    <text evidence="2">The sequence shown here is derived from an EMBL/GenBank/DDBJ whole genome shotgun (WGS) entry which is preliminary data.</text>
</comment>
<evidence type="ECO:0000259" key="1">
    <source>
        <dbReference type="PROSITE" id="PS50878"/>
    </source>
</evidence>
<dbReference type="SUPFAM" id="SSF56672">
    <property type="entry name" value="DNA/RNA polymerases"/>
    <property type="match status" value="1"/>
</dbReference>
<proteinExistence type="predicted"/>
<gene>
    <name evidence="2" type="ORF">MEUPH1_LOCUS11517</name>
</gene>
<dbReference type="PROSITE" id="PS50878">
    <property type="entry name" value="RT_POL"/>
    <property type="match status" value="1"/>
</dbReference>
<name>A0AAV0WI30_9HEMI</name>
<evidence type="ECO:0000313" key="2">
    <source>
        <dbReference type="EMBL" id="CAI6355695.1"/>
    </source>
</evidence>
<dbReference type="InterPro" id="IPR000477">
    <property type="entry name" value="RT_dom"/>
</dbReference>
<protein>
    <recommendedName>
        <fullName evidence="1">Reverse transcriptase domain-containing protein</fullName>
    </recommendedName>
</protein>
<accession>A0AAV0WI30</accession>